<evidence type="ECO:0000313" key="1">
    <source>
        <dbReference type="EMBL" id="ORY99658.1"/>
    </source>
</evidence>
<dbReference type="AlphaFoldDB" id="A0A1X2HKH9"/>
<name>A0A1X2HKH9_9FUNG</name>
<feature type="non-terminal residue" evidence="1">
    <location>
        <position position="1"/>
    </location>
</feature>
<gene>
    <name evidence="1" type="ORF">BCR42DRAFT_476489</name>
</gene>
<keyword evidence="2" id="KW-1185">Reference proteome</keyword>
<organism evidence="1 2">
    <name type="scientific">Absidia repens</name>
    <dbReference type="NCBI Taxonomy" id="90262"/>
    <lineage>
        <taxon>Eukaryota</taxon>
        <taxon>Fungi</taxon>
        <taxon>Fungi incertae sedis</taxon>
        <taxon>Mucoromycota</taxon>
        <taxon>Mucoromycotina</taxon>
        <taxon>Mucoromycetes</taxon>
        <taxon>Mucorales</taxon>
        <taxon>Cunninghamellaceae</taxon>
        <taxon>Absidia</taxon>
    </lineage>
</organism>
<accession>A0A1X2HKH9</accession>
<proteinExistence type="predicted"/>
<protein>
    <recommendedName>
        <fullName evidence="3">Reverse transcriptase zinc-binding domain-containing protein</fullName>
    </recommendedName>
</protein>
<dbReference type="STRING" id="90262.A0A1X2HKH9"/>
<sequence>NLDHLFYSCPLKWPIWEAAFEANIPLVSPQQQMIHDLLRKLVAPGNKDKSIHLWLLCSCTLQAISRHHWLFILQNTPFNKSNVISLITHLFSRLRPGPASSSGYVEQKN</sequence>
<comment type="caution">
    <text evidence="1">The sequence shown here is derived from an EMBL/GenBank/DDBJ whole genome shotgun (WGS) entry which is preliminary data.</text>
</comment>
<evidence type="ECO:0000313" key="2">
    <source>
        <dbReference type="Proteomes" id="UP000193560"/>
    </source>
</evidence>
<dbReference type="Proteomes" id="UP000193560">
    <property type="component" value="Unassembled WGS sequence"/>
</dbReference>
<evidence type="ECO:0008006" key="3">
    <source>
        <dbReference type="Google" id="ProtNLM"/>
    </source>
</evidence>
<dbReference type="EMBL" id="MCGE01000060">
    <property type="protein sequence ID" value="ORY99658.1"/>
    <property type="molecule type" value="Genomic_DNA"/>
</dbReference>
<dbReference type="OrthoDB" id="2273311at2759"/>
<reference evidence="1 2" key="1">
    <citation type="submission" date="2016-07" db="EMBL/GenBank/DDBJ databases">
        <title>Pervasive Adenine N6-methylation of Active Genes in Fungi.</title>
        <authorList>
            <consortium name="DOE Joint Genome Institute"/>
            <person name="Mondo S.J."/>
            <person name="Dannebaum R.O."/>
            <person name="Kuo R.C."/>
            <person name="Labutti K."/>
            <person name="Haridas S."/>
            <person name="Kuo A."/>
            <person name="Salamov A."/>
            <person name="Ahrendt S.R."/>
            <person name="Lipzen A."/>
            <person name="Sullivan W."/>
            <person name="Andreopoulos W.B."/>
            <person name="Clum A."/>
            <person name="Lindquist E."/>
            <person name="Daum C."/>
            <person name="Ramamoorthy G.K."/>
            <person name="Gryganskyi A."/>
            <person name="Culley D."/>
            <person name="Magnuson J.K."/>
            <person name="James T.Y."/>
            <person name="O'Malley M.A."/>
            <person name="Stajich J.E."/>
            <person name="Spatafora J.W."/>
            <person name="Visel A."/>
            <person name="Grigoriev I.V."/>
        </authorList>
    </citation>
    <scope>NUCLEOTIDE SEQUENCE [LARGE SCALE GENOMIC DNA]</scope>
    <source>
        <strain evidence="1 2">NRRL 1336</strain>
    </source>
</reference>